<sequence>MYLNFFYNKNIQKGEKTVIELITTGCSIVITATTTIIAIVKAKKENKKSKLVKLAKIVQQIPGLIAEAEQTLGSGTGKAKLRYVLNAIQIECLKAQIEYKEDEIKVEIENILSTPQKKEI</sequence>
<protein>
    <submittedName>
        <fullName evidence="2">Uncharacterized protein</fullName>
    </submittedName>
</protein>
<evidence type="ECO:0000313" key="2">
    <source>
        <dbReference type="EMBL" id="UPW40907.1"/>
    </source>
</evidence>
<evidence type="ECO:0000256" key="1">
    <source>
        <dbReference type="SAM" id="Phobius"/>
    </source>
</evidence>
<proteinExistence type="predicted"/>
<feature type="transmembrane region" description="Helical" evidence="1">
    <location>
        <begin position="20"/>
        <end position="40"/>
    </location>
</feature>
<reference evidence="2" key="1">
    <citation type="submission" date="2022-02" db="EMBL/GenBank/DDBJ databases">
        <title>Towards deciphering the DNA virus diversity associated with rodent species in the families Cricetidae and Heteromyidae.</title>
        <authorList>
            <person name="Lund M."/>
            <person name="Larsen B.B."/>
            <person name="Gryseels S."/>
            <person name="Kraberger S."/>
            <person name="Rowsey D.M."/>
            <person name="Steger L."/>
            <person name="Yule K.M."/>
            <person name="Upham N.S."/>
            <person name="Worobey M."/>
            <person name="Van Doorslaer K."/>
            <person name="Varsani A."/>
        </authorList>
    </citation>
    <scope>NUCLEOTIDE SEQUENCE</scope>
    <source>
        <strain evidence="2">UA08Rod_6125</strain>
    </source>
</reference>
<keyword evidence="1" id="KW-1133">Transmembrane helix</keyword>
<dbReference type="EMBL" id="OM869517">
    <property type="protein sequence ID" value="UPW40907.1"/>
    <property type="molecule type" value="Genomic_DNA"/>
</dbReference>
<keyword evidence="1" id="KW-0812">Transmembrane</keyword>
<organism evidence="2">
    <name type="scientific">Sigmofec virus UA08Rod_6125</name>
    <dbReference type="NCBI Taxonomy" id="2929454"/>
    <lineage>
        <taxon>Viruses</taxon>
        <taxon>Monodnaviria</taxon>
        <taxon>Sangervirae</taxon>
        <taxon>Phixviricota</taxon>
        <taxon>Malgrandaviricetes</taxon>
        <taxon>Petitvirales</taxon>
        <taxon>Microviridae</taxon>
    </lineage>
</organism>
<accession>A0A976N0S2</accession>
<keyword evidence="1" id="KW-0472">Membrane</keyword>
<name>A0A976N0S2_9VIRU</name>